<proteinExistence type="predicted"/>
<dbReference type="GO" id="GO:0016787">
    <property type="term" value="F:hydrolase activity"/>
    <property type="evidence" value="ECO:0007669"/>
    <property type="project" value="UniProtKB-KW"/>
</dbReference>
<evidence type="ECO:0000259" key="2">
    <source>
        <dbReference type="Pfam" id="PF01557"/>
    </source>
</evidence>
<feature type="domain" description="Fumarylacetoacetase-like C-terminal" evidence="2">
    <location>
        <begin position="104"/>
        <end position="266"/>
    </location>
</feature>
<keyword evidence="3" id="KW-0378">Hydrolase</keyword>
<evidence type="ECO:0000313" key="4">
    <source>
        <dbReference type="Proteomes" id="UP001228044"/>
    </source>
</evidence>
<protein>
    <submittedName>
        <fullName evidence="3">Fumarylacetoacetate hydrolase family protein</fullName>
    </submittedName>
</protein>
<dbReference type="InterPro" id="IPR050772">
    <property type="entry name" value="Hydratase-Decarb/MhpD_sf"/>
</dbReference>
<evidence type="ECO:0000256" key="1">
    <source>
        <dbReference type="ARBA" id="ARBA00023239"/>
    </source>
</evidence>
<sequence>MSVPSSAHPAPDARLVEALSEAWRLGRRLDAEAFAGSVPDEAAAYAVHDGLAAALGWLPAGQPQHWKSGGASRAAAILHAPLAPKGVRGAVDGGAVEVADLRLHAPAIEAEIALRLGSTVTAEQAAALTREEALALIDAMTVSAELVSSRWQQGGEAPALLRMADAQSHGALALAPWLPLRRDVDWSAQRCSIAINGAAAQSARGSHALGDPGWLVLDWLRHASRHGQALPAGSVVTTGAWLVVKGLQAGDRARVAFDGIAAVEVRI</sequence>
<reference evidence="3 4" key="1">
    <citation type="submission" date="2023-06" db="EMBL/GenBank/DDBJ databases">
        <title>Pelomonas sp. PFR6 16S ribosomal RNA gene Genome sequencing and assembly.</title>
        <authorList>
            <person name="Woo H."/>
        </authorList>
    </citation>
    <scope>NUCLEOTIDE SEQUENCE [LARGE SCALE GENOMIC DNA]</scope>
    <source>
        <strain evidence="3 4">PFR6</strain>
    </source>
</reference>
<evidence type="ECO:0000313" key="3">
    <source>
        <dbReference type="EMBL" id="MDN3919596.1"/>
    </source>
</evidence>
<comment type="caution">
    <text evidence="3">The sequence shown here is derived from an EMBL/GenBank/DDBJ whole genome shotgun (WGS) entry which is preliminary data.</text>
</comment>
<name>A0ABT8DNM4_9BURK</name>
<gene>
    <name evidence="3" type="ORF">QWJ38_04790</name>
</gene>
<dbReference type="RefSeq" id="WP_290357895.1">
    <property type="nucleotide sequence ID" value="NZ_JAUHHC010000001.1"/>
</dbReference>
<dbReference type="PANTHER" id="PTHR30143">
    <property type="entry name" value="ACID HYDRATASE"/>
    <property type="match status" value="1"/>
</dbReference>
<dbReference type="Pfam" id="PF01557">
    <property type="entry name" value="FAA_hydrolase"/>
    <property type="match status" value="1"/>
</dbReference>
<dbReference type="SUPFAM" id="SSF56529">
    <property type="entry name" value="FAH"/>
    <property type="match status" value="1"/>
</dbReference>
<dbReference type="InterPro" id="IPR011234">
    <property type="entry name" value="Fumarylacetoacetase-like_C"/>
</dbReference>
<dbReference type="InterPro" id="IPR036663">
    <property type="entry name" value="Fumarylacetoacetase_C_sf"/>
</dbReference>
<keyword evidence="4" id="KW-1185">Reference proteome</keyword>
<accession>A0ABT8DNM4</accession>
<organism evidence="3 4">
    <name type="scientific">Roseateles violae</name>
    <dbReference type="NCBI Taxonomy" id="3058042"/>
    <lineage>
        <taxon>Bacteria</taxon>
        <taxon>Pseudomonadati</taxon>
        <taxon>Pseudomonadota</taxon>
        <taxon>Betaproteobacteria</taxon>
        <taxon>Burkholderiales</taxon>
        <taxon>Sphaerotilaceae</taxon>
        <taxon>Roseateles</taxon>
    </lineage>
</organism>
<dbReference type="Gene3D" id="3.90.850.10">
    <property type="entry name" value="Fumarylacetoacetase-like, C-terminal domain"/>
    <property type="match status" value="1"/>
</dbReference>
<dbReference type="Proteomes" id="UP001228044">
    <property type="component" value="Unassembled WGS sequence"/>
</dbReference>
<keyword evidence="1" id="KW-0456">Lyase</keyword>
<dbReference type="EMBL" id="JAUHHC010000001">
    <property type="protein sequence ID" value="MDN3919596.1"/>
    <property type="molecule type" value="Genomic_DNA"/>
</dbReference>
<dbReference type="PANTHER" id="PTHR30143:SF0">
    <property type="entry name" value="2-KETO-4-PENTENOATE HYDRATASE"/>
    <property type="match status" value="1"/>
</dbReference>